<protein>
    <submittedName>
        <fullName evidence="2">Uncharacterized protein</fullName>
    </submittedName>
</protein>
<reference evidence="2" key="1">
    <citation type="submission" date="2021-06" db="EMBL/GenBank/DDBJ databases">
        <title>Parelaphostrongylus tenuis whole genome reference sequence.</title>
        <authorList>
            <person name="Garwood T.J."/>
            <person name="Larsen P.A."/>
            <person name="Fountain-Jones N.M."/>
            <person name="Garbe J.R."/>
            <person name="Macchietto M.G."/>
            <person name="Kania S.A."/>
            <person name="Gerhold R.W."/>
            <person name="Richards J.E."/>
            <person name="Wolf T.M."/>
        </authorList>
    </citation>
    <scope>NUCLEOTIDE SEQUENCE</scope>
    <source>
        <strain evidence="2">MNPRO001-30</strain>
        <tissue evidence="2">Meninges</tissue>
    </source>
</reference>
<proteinExistence type="predicted"/>
<dbReference type="EMBL" id="JAHQIW010001730">
    <property type="protein sequence ID" value="KAJ1353490.1"/>
    <property type="molecule type" value="Genomic_DNA"/>
</dbReference>
<accession>A0AAD5M7F1</accession>
<keyword evidence="3" id="KW-1185">Reference proteome</keyword>
<feature type="region of interest" description="Disordered" evidence="1">
    <location>
        <begin position="1"/>
        <end position="21"/>
    </location>
</feature>
<dbReference type="AlphaFoldDB" id="A0AAD5M7F1"/>
<evidence type="ECO:0000313" key="3">
    <source>
        <dbReference type="Proteomes" id="UP001196413"/>
    </source>
</evidence>
<comment type="caution">
    <text evidence="2">The sequence shown here is derived from an EMBL/GenBank/DDBJ whole genome shotgun (WGS) entry which is preliminary data.</text>
</comment>
<evidence type="ECO:0000256" key="1">
    <source>
        <dbReference type="SAM" id="MobiDB-lite"/>
    </source>
</evidence>
<organism evidence="2 3">
    <name type="scientific">Parelaphostrongylus tenuis</name>
    <name type="common">Meningeal worm</name>
    <dbReference type="NCBI Taxonomy" id="148309"/>
    <lineage>
        <taxon>Eukaryota</taxon>
        <taxon>Metazoa</taxon>
        <taxon>Ecdysozoa</taxon>
        <taxon>Nematoda</taxon>
        <taxon>Chromadorea</taxon>
        <taxon>Rhabditida</taxon>
        <taxon>Rhabditina</taxon>
        <taxon>Rhabditomorpha</taxon>
        <taxon>Strongyloidea</taxon>
        <taxon>Metastrongylidae</taxon>
        <taxon>Parelaphostrongylus</taxon>
    </lineage>
</organism>
<dbReference type="Proteomes" id="UP001196413">
    <property type="component" value="Unassembled WGS sequence"/>
</dbReference>
<name>A0AAD5M7F1_PARTN</name>
<gene>
    <name evidence="2" type="ORF">KIN20_010128</name>
</gene>
<sequence length="53" mass="5888">MDVQDATRSSNDNGKFESGKNNIYLKSQGTSEVTCRIFPKQYQFDLATGPVSL</sequence>
<evidence type="ECO:0000313" key="2">
    <source>
        <dbReference type="EMBL" id="KAJ1353490.1"/>
    </source>
</evidence>